<protein>
    <recommendedName>
        <fullName evidence="7">DUF4817 domain-containing protein</fullName>
    </recommendedName>
</protein>
<keyword evidence="6" id="KW-1185">Reference proteome</keyword>
<organism evidence="5 6">
    <name type="scientific">Tenebrio molitor</name>
    <name type="common">Yellow mealworm beetle</name>
    <dbReference type="NCBI Taxonomy" id="7067"/>
    <lineage>
        <taxon>Eukaryota</taxon>
        <taxon>Metazoa</taxon>
        <taxon>Ecdysozoa</taxon>
        <taxon>Arthropoda</taxon>
        <taxon>Hexapoda</taxon>
        <taxon>Insecta</taxon>
        <taxon>Pterygota</taxon>
        <taxon>Neoptera</taxon>
        <taxon>Endopterygota</taxon>
        <taxon>Coleoptera</taxon>
        <taxon>Polyphaga</taxon>
        <taxon>Cucujiformia</taxon>
        <taxon>Tenebrionidae</taxon>
        <taxon>Tenebrio</taxon>
    </lineage>
</organism>
<feature type="region of interest" description="Disordered" evidence="2">
    <location>
        <begin position="440"/>
        <end position="459"/>
    </location>
</feature>
<proteinExistence type="predicted"/>
<dbReference type="GO" id="GO:0006313">
    <property type="term" value="P:DNA transposition"/>
    <property type="evidence" value="ECO:0007669"/>
    <property type="project" value="InterPro"/>
</dbReference>
<comment type="caution">
    <text evidence="5">The sequence shown here is derived from an EMBL/GenBank/DDBJ whole genome shotgun (WGS) entry which is preliminary data.</text>
</comment>
<gene>
    <name evidence="5" type="ORF">GEV33_006722</name>
</gene>
<feature type="domain" description="Transposase Tc1-like" evidence="3">
    <location>
        <begin position="468"/>
        <end position="534"/>
    </location>
</feature>
<feature type="compositionally biased region" description="Acidic residues" evidence="2">
    <location>
        <begin position="1160"/>
        <end position="1173"/>
    </location>
</feature>
<accession>A0A8J6LBQ2</accession>
<sequence>MAGLTPHRRLANSWDYAETSEIVLQNSAEIYSAADYVEMLIIFGECGRNAREAARIFSDRFSDRPSDHKTILRVLARAQETGKVLPNRNEIAGGARTARILANEEAILNIVEEDGTRSIREIAQERSEIRRSCRSMAISFDPTIRIHSIQNTLHIATEIGWCPVMLEPLIYEKNQWVIFWFEMLHTSIVERMKSVLIQNAMYRSAGDIYLLGNFSYTPSSIFFNDIQYCLFISQDPCGSCTSANFISIGQNFPCFLSPSKYSQNCFVIRRRTFFPERRLPQHEIIETVDQRLRETGSVLPKNQDVGRGRNFDMVNIEEEILHRVEEDLSFSHLARQVGPGVCTWRDFPVAKFPVNAVQHLRDYGTFSPVSRNRGRLKSRRVLDLEPEILQAVEEEPNHYAAESIRRNSDMLVEDGINQQDIANGLDLHQSTVSRVLRRFHETGEYSRRPGQGRRRTTTAQRDSFLLLQSLRHRTLTAPALQVMTLGRYQFQISAKIVRRRLAEHDLRPRIPARGPQLTAAHRRVRLLFTQNYVDWELDQWRLVMFSDESRLCLDQSDRRVRVNRCSGERYAQRNIIPKVNFGRGSVMVLNSRYLFLIVYRLHLYKTLCKLVKMEESDPVPETIPEEAEEATRQLLPAKSREHYEKVFSEFNDWKEERGVMTINKEVLLSYFLNLKKRDVYFLLVFTLEQKTFLIESYFRNGLKVNDSWIYSVQNCLEEFIAEFPNVIVNRKTFEDNLCRCVKLFGETGGVYRRKTTGRPLKRNAAGNINAAKYRQKILEPFFEELHADELQEGYFQQKGKIRGKIEEINNAPNMLENARDIVEGGQHSELRCVVARLGEFHLLMSFLGCIGAIMARSCLKALFITIIQITGLDKMLNGHAYSRAVRAHILTNLILAGIILDEVDLTGKERAETENKLRESERSLILFVKENRTYQSLRAKFKTALHNLEVKMPPVRRKNTRRNAAKFEMIEATTQTDAEVNCLQPRVLLEKIHLTRCDPDKERNLSVPTNYSVFAKRITNNDDANSTLNELLQSLQKKRVMFVKSGALRPKPDESLCVPVVLNRSGALSVRSLETIFERNCETPPVANFEINSPEPVIREVTTQTVDGQLDKCALVEEPVDRVLSCSSFSDSNSVNEGPKNIRLQFDGVTTVISIRSKEEEEEQESKESDDDMSQAKQAEKYIRIKANTVHIHNHFYKGT</sequence>
<dbReference type="EMBL" id="JABDTM020022126">
    <property type="protein sequence ID" value="KAH0816069.1"/>
    <property type="molecule type" value="Genomic_DNA"/>
</dbReference>
<dbReference type="GO" id="GO:0005634">
    <property type="term" value="C:nucleus"/>
    <property type="evidence" value="ECO:0007669"/>
    <property type="project" value="UniProtKB-SubCell"/>
</dbReference>
<dbReference type="GO" id="GO:0015074">
    <property type="term" value="P:DNA integration"/>
    <property type="evidence" value="ECO:0007669"/>
    <property type="project" value="InterPro"/>
</dbReference>
<evidence type="ECO:0000256" key="1">
    <source>
        <dbReference type="ARBA" id="ARBA00004123"/>
    </source>
</evidence>
<evidence type="ECO:0000313" key="6">
    <source>
        <dbReference type="Proteomes" id="UP000719412"/>
    </source>
</evidence>
<dbReference type="InterPro" id="IPR032135">
    <property type="entry name" value="DUF4817"/>
</dbReference>
<dbReference type="PANTHER" id="PTHR47326">
    <property type="entry name" value="TRANSPOSABLE ELEMENT TC3 TRANSPOSASE-LIKE PROTEIN"/>
    <property type="match status" value="1"/>
</dbReference>
<dbReference type="InterPro" id="IPR036397">
    <property type="entry name" value="RNaseH_sf"/>
</dbReference>
<dbReference type="GO" id="GO:0003677">
    <property type="term" value="F:DNA binding"/>
    <property type="evidence" value="ECO:0007669"/>
    <property type="project" value="InterPro"/>
</dbReference>
<dbReference type="PANTHER" id="PTHR47326:SF1">
    <property type="entry name" value="HTH PSQ-TYPE DOMAIN-CONTAINING PROTEIN"/>
    <property type="match status" value="1"/>
</dbReference>
<dbReference type="Pfam" id="PF16087">
    <property type="entry name" value="DUF4817"/>
    <property type="match status" value="1"/>
</dbReference>
<name>A0A8J6LBQ2_TENMO</name>
<evidence type="ECO:0000259" key="3">
    <source>
        <dbReference type="Pfam" id="PF01498"/>
    </source>
</evidence>
<comment type="subcellular location">
    <subcellularLocation>
        <location evidence="1">Nucleus</location>
    </subcellularLocation>
</comment>
<evidence type="ECO:0000313" key="5">
    <source>
        <dbReference type="EMBL" id="KAH0816069.1"/>
    </source>
</evidence>
<dbReference type="SUPFAM" id="SSF46689">
    <property type="entry name" value="Homeodomain-like"/>
    <property type="match status" value="1"/>
</dbReference>
<evidence type="ECO:0008006" key="7">
    <source>
        <dbReference type="Google" id="ProtNLM"/>
    </source>
</evidence>
<evidence type="ECO:0000256" key="2">
    <source>
        <dbReference type="SAM" id="MobiDB-lite"/>
    </source>
</evidence>
<dbReference type="Gene3D" id="3.30.420.10">
    <property type="entry name" value="Ribonuclease H-like superfamily/Ribonuclease H"/>
    <property type="match status" value="1"/>
</dbReference>
<feature type="region of interest" description="Disordered" evidence="2">
    <location>
        <begin position="1157"/>
        <end position="1179"/>
    </location>
</feature>
<dbReference type="InterPro" id="IPR009057">
    <property type="entry name" value="Homeodomain-like_sf"/>
</dbReference>
<evidence type="ECO:0000259" key="4">
    <source>
        <dbReference type="Pfam" id="PF16087"/>
    </source>
</evidence>
<feature type="domain" description="DUF4817" evidence="4">
    <location>
        <begin position="32"/>
        <end position="84"/>
    </location>
</feature>
<dbReference type="Pfam" id="PF01498">
    <property type="entry name" value="HTH_Tnp_Tc3_2"/>
    <property type="match status" value="1"/>
</dbReference>
<dbReference type="InterPro" id="IPR002492">
    <property type="entry name" value="Transposase_Tc1-like"/>
</dbReference>
<reference evidence="5" key="2">
    <citation type="submission" date="2021-08" db="EMBL/GenBank/DDBJ databases">
        <authorList>
            <person name="Eriksson T."/>
        </authorList>
    </citation>
    <scope>NUCLEOTIDE SEQUENCE</scope>
    <source>
        <strain evidence="5">Stoneville</strain>
        <tissue evidence="5">Whole head</tissue>
    </source>
</reference>
<reference evidence="5" key="1">
    <citation type="journal article" date="2020" name="J Insects Food Feed">
        <title>The yellow mealworm (Tenebrio molitor) genome: a resource for the emerging insects as food and feed industry.</title>
        <authorList>
            <person name="Eriksson T."/>
            <person name="Andere A."/>
            <person name="Kelstrup H."/>
            <person name="Emery V."/>
            <person name="Picard C."/>
        </authorList>
    </citation>
    <scope>NUCLEOTIDE SEQUENCE</scope>
    <source>
        <strain evidence="5">Stoneville</strain>
        <tissue evidence="5">Whole head</tissue>
    </source>
</reference>
<dbReference type="AlphaFoldDB" id="A0A8J6LBQ2"/>
<dbReference type="Proteomes" id="UP000719412">
    <property type="component" value="Unassembled WGS sequence"/>
</dbReference>
<dbReference type="Gene3D" id="1.10.10.60">
    <property type="entry name" value="Homeodomain-like"/>
    <property type="match status" value="1"/>
</dbReference>